<feature type="domain" description="LITAF" evidence="7">
    <location>
        <begin position="96"/>
        <end position="178"/>
    </location>
</feature>
<comment type="caution">
    <text evidence="8">The sequence shown here is derived from an EMBL/GenBank/DDBJ whole genome shotgun (WGS) entry which is preliminary data.</text>
</comment>
<dbReference type="Pfam" id="PF10601">
    <property type="entry name" value="zf-LITAF-like"/>
    <property type="match status" value="1"/>
</dbReference>
<dbReference type="InterPro" id="IPR037519">
    <property type="entry name" value="LITAF_fam"/>
</dbReference>
<evidence type="ECO:0000256" key="1">
    <source>
        <dbReference type="ARBA" id="ARBA00004170"/>
    </source>
</evidence>
<dbReference type="Proteomes" id="UP000738349">
    <property type="component" value="Unassembled WGS sequence"/>
</dbReference>
<comment type="similarity">
    <text evidence="2">Belongs to the CDIP1/LITAF family.</text>
</comment>
<evidence type="ECO:0000259" key="7">
    <source>
        <dbReference type="PROSITE" id="PS51837"/>
    </source>
</evidence>
<dbReference type="OrthoDB" id="5599753at2759"/>
<dbReference type="EMBL" id="JAGMUV010000006">
    <property type="protein sequence ID" value="KAH7152627.1"/>
    <property type="molecule type" value="Genomic_DNA"/>
</dbReference>
<protein>
    <recommendedName>
        <fullName evidence="7">LITAF domain-containing protein</fullName>
    </recommendedName>
</protein>
<feature type="region of interest" description="Disordered" evidence="6">
    <location>
        <begin position="181"/>
        <end position="205"/>
    </location>
</feature>
<proteinExistence type="inferred from homology"/>
<keyword evidence="9" id="KW-1185">Reference proteome</keyword>
<evidence type="ECO:0000313" key="9">
    <source>
        <dbReference type="Proteomes" id="UP000738349"/>
    </source>
</evidence>
<dbReference type="PROSITE" id="PS51837">
    <property type="entry name" value="LITAF"/>
    <property type="match status" value="1"/>
</dbReference>
<reference evidence="8" key="1">
    <citation type="journal article" date="2021" name="Nat. Commun.">
        <title>Genetic determinants of endophytism in the Arabidopsis root mycobiome.</title>
        <authorList>
            <person name="Mesny F."/>
            <person name="Miyauchi S."/>
            <person name="Thiergart T."/>
            <person name="Pickel B."/>
            <person name="Atanasova L."/>
            <person name="Karlsson M."/>
            <person name="Huettel B."/>
            <person name="Barry K.W."/>
            <person name="Haridas S."/>
            <person name="Chen C."/>
            <person name="Bauer D."/>
            <person name="Andreopoulos W."/>
            <person name="Pangilinan J."/>
            <person name="LaButti K."/>
            <person name="Riley R."/>
            <person name="Lipzen A."/>
            <person name="Clum A."/>
            <person name="Drula E."/>
            <person name="Henrissat B."/>
            <person name="Kohler A."/>
            <person name="Grigoriev I.V."/>
            <person name="Martin F.M."/>
            <person name="Hacquard S."/>
        </authorList>
    </citation>
    <scope>NUCLEOTIDE SEQUENCE</scope>
    <source>
        <strain evidence="8">MPI-CAGE-AT-0147</strain>
    </source>
</reference>
<evidence type="ECO:0000313" key="8">
    <source>
        <dbReference type="EMBL" id="KAH7152627.1"/>
    </source>
</evidence>
<dbReference type="SMART" id="SM00714">
    <property type="entry name" value="LITAF"/>
    <property type="match status" value="1"/>
</dbReference>
<feature type="region of interest" description="Disordered" evidence="6">
    <location>
        <begin position="1"/>
        <end position="55"/>
    </location>
</feature>
<evidence type="ECO:0000256" key="2">
    <source>
        <dbReference type="ARBA" id="ARBA00005975"/>
    </source>
</evidence>
<evidence type="ECO:0000256" key="4">
    <source>
        <dbReference type="ARBA" id="ARBA00022833"/>
    </source>
</evidence>
<organism evidence="8 9">
    <name type="scientific">Dactylonectria macrodidyma</name>
    <dbReference type="NCBI Taxonomy" id="307937"/>
    <lineage>
        <taxon>Eukaryota</taxon>
        <taxon>Fungi</taxon>
        <taxon>Dikarya</taxon>
        <taxon>Ascomycota</taxon>
        <taxon>Pezizomycotina</taxon>
        <taxon>Sordariomycetes</taxon>
        <taxon>Hypocreomycetidae</taxon>
        <taxon>Hypocreales</taxon>
        <taxon>Nectriaceae</taxon>
        <taxon>Dactylonectria</taxon>
    </lineage>
</organism>
<keyword evidence="4" id="KW-0862">Zinc</keyword>
<dbReference type="AlphaFoldDB" id="A0A9P9F4Q5"/>
<accession>A0A9P9F4Q5</accession>
<dbReference type="GO" id="GO:0008270">
    <property type="term" value="F:zinc ion binding"/>
    <property type="evidence" value="ECO:0007669"/>
    <property type="project" value="TreeGrafter"/>
</dbReference>
<feature type="region of interest" description="Disordered" evidence="6">
    <location>
        <begin position="74"/>
        <end position="93"/>
    </location>
</feature>
<feature type="compositionally biased region" description="Polar residues" evidence="6">
    <location>
        <begin position="1"/>
        <end position="16"/>
    </location>
</feature>
<keyword evidence="5" id="KW-0472">Membrane</keyword>
<evidence type="ECO:0000256" key="6">
    <source>
        <dbReference type="SAM" id="MobiDB-lite"/>
    </source>
</evidence>
<keyword evidence="3" id="KW-0479">Metal-binding</keyword>
<name>A0A9P9F4Q5_9HYPO</name>
<gene>
    <name evidence="8" type="ORF">EDB81DRAFT_881593</name>
</gene>
<dbReference type="PANTHER" id="PTHR23292:SF14">
    <property type="entry name" value="FI16615P1-RELATED"/>
    <property type="match status" value="1"/>
</dbReference>
<evidence type="ECO:0000256" key="3">
    <source>
        <dbReference type="ARBA" id="ARBA00022723"/>
    </source>
</evidence>
<dbReference type="InterPro" id="IPR006629">
    <property type="entry name" value="LITAF"/>
</dbReference>
<dbReference type="GO" id="GO:0016020">
    <property type="term" value="C:membrane"/>
    <property type="evidence" value="ECO:0007669"/>
    <property type="project" value="UniProtKB-SubCell"/>
</dbReference>
<dbReference type="PANTHER" id="PTHR23292">
    <property type="entry name" value="LIPOPOLYSACCHARIDE-INDUCED TUMOR NECROSIS FACTOR-ALPHA FACTOR"/>
    <property type="match status" value="1"/>
</dbReference>
<sequence>MSSRNEQASPTVSNVSPPVYTKSPVDCGGSAKKTPAVNSTSPRSPEQMRAPNTRHMFIDDGGLPEVVIFHQPDKCDSPPETSDSYNQGVPPAIPNPMVDTVTPLHLLDDQPDTVDCPFCRRRTETRVKKSPSLMTHVAATTLLITTVGGAVAPYARNWKSHVSHYCENCNRKVAYRRQGERMQPLGTPDHLREVSKYPSAGSREN</sequence>
<evidence type="ECO:0000256" key="5">
    <source>
        <dbReference type="ARBA" id="ARBA00023136"/>
    </source>
</evidence>
<comment type="subcellular location">
    <subcellularLocation>
        <location evidence="1">Membrane</location>
        <topology evidence="1">Peripheral membrane protein</topology>
    </subcellularLocation>
</comment>